<dbReference type="InterPro" id="IPR002885">
    <property type="entry name" value="PPR_rpt"/>
</dbReference>
<dbReference type="GO" id="GO:0006396">
    <property type="term" value="P:RNA processing"/>
    <property type="evidence" value="ECO:0007669"/>
    <property type="project" value="TreeGrafter"/>
</dbReference>
<keyword evidence="5" id="KW-1185">Reference proteome</keyword>
<evidence type="ECO:0000313" key="5">
    <source>
        <dbReference type="Proteomes" id="UP001293593"/>
    </source>
</evidence>
<comment type="caution">
    <text evidence="4">The sequence shown here is derived from an EMBL/GenBank/DDBJ whole genome shotgun (WGS) entry which is preliminary data.</text>
</comment>
<evidence type="ECO:0000256" key="3">
    <source>
        <dbReference type="PROSITE-ProRule" id="PRU00708"/>
    </source>
</evidence>
<feature type="repeat" description="PPR" evidence="3">
    <location>
        <begin position="469"/>
        <end position="503"/>
    </location>
</feature>
<protein>
    <recommendedName>
        <fullName evidence="6">Pentatricopeptide repeat-containing protein</fullName>
    </recommendedName>
</protein>
<dbReference type="GO" id="GO:0005739">
    <property type="term" value="C:mitochondrion"/>
    <property type="evidence" value="ECO:0007669"/>
    <property type="project" value="TreeGrafter"/>
</dbReference>
<feature type="repeat" description="PPR" evidence="3">
    <location>
        <begin position="365"/>
        <end position="395"/>
    </location>
</feature>
<feature type="repeat" description="PPR" evidence="3">
    <location>
        <begin position="294"/>
        <end position="328"/>
    </location>
</feature>
<dbReference type="EMBL" id="JAWXYG010000001">
    <property type="protein sequence ID" value="KAK4285922.1"/>
    <property type="molecule type" value="Genomic_DNA"/>
</dbReference>
<reference evidence="4" key="1">
    <citation type="submission" date="2023-10" db="EMBL/GenBank/DDBJ databases">
        <title>Chromosome-level genome of the transformable northern wattle, Acacia crassicarpa.</title>
        <authorList>
            <person name="Massaro I."/>
            <person name="Sinha N.R."/>
            <person name="Poethig S."/>
            <person name="Leichty A.R."/>
        </authorList>
    </citation>
    <scope>NUCLEOTIDE SEQUENCE</scope>
    <source>
        <strain evidence="4">Acra3RX</strain>
        <tissue evidence="4">Leaf</tissue>
    </source>
</reference>
<dbReference type="PROSITE" id="PS51375">
    <property type="entry name" value="PPR"/>
    <property type="match status" value="5"/>
</dbReference>
<dbReference type="PANTHER" id="PTHR47934:SF6">
    <property type="entry name" value="MITOCHONDRIAL GROUP I INTRON SPLICING FACTOR CCM1-RELATED"/>
    <property type="match status" value="1"/>
</dbReference>
<name>A0AAE1NB86_9FABA</name>
<feature type="repeat" description="PPR" evidence="3">
    <location>
        <begin position="259"/>
        <end position="293"/>
    </location>
</feature>
<dbReference type="InterPro" id="IPR051114">
    <property type="entry name" value="Mito_RNA_Proc_CCM1"/>
</dbReference>
<dbReference type="NCBIfam" id="TIGR00756">
    <property type="entry name" value="PPR"/>
    <property type="match status" value="6"/>
</dbReference>
<dbReference type="Proteomes" id="UP001293593">
    <property type="component" value="Unassembled WGS sequence"/>
</dbReference>
<comment type="similarity">
    <text evidence="1">Belongs to the PPR family. P subfamily.</text>
</comment>
<dbReference type="InterPro" id="IPR011990">
    <property type="entry name" value="TPR-like_helical_dom_sf"/>
</dbReference>
<dbReference type="PANTHER" id="PTHR47934">
    <property type="entry name" value="PENTATRICOPEPTIDE REPEAT-CONTAINING PROTEIN PET309, MITOCHONDRIAL"/>
    <property type="match status" value="1"/>
</dbReference>
<feature type="repeat" description="PPR" evidence="3">
    <location>
        <begin position="330"/>
        <end position="364"/>
    </location>
</feature>
<gene>
    <name evidence="4" type="ORF">QN277_002548</name>
</gene>
<sequence>MPYKTRPLSTIALVKSLFNPHLTNCHSCHTVPNFTLSHLHKFSGIRVPRNPNSGTLIRATQSRLLQVLRIIGTTRFVHSIADTSDESAVFVQKLTKFRRDKPAEEIERALYLSGFELNHDSVLKVLRRHRSDWRPAFVFFNWACKAGAKSGYTPSSDVYNEILDILGRTKRFGELNQVFDEMSKRKGLVNEVTFRTLLSRNTAAHKVDEAIDMFYRRKEFGMELDLPAFQTLLMSLCRYKHVEDAETLFRNKINEYPPDIKTWNVILNGWCVLGNVYEAKRFWKDIMSSRCKPDLFTYGTFMKALTKKGKLGTALKLFRGMWDKGMVKPDVVVCNCIIDALCFKKRIPEALEVFQDMNKRGCLPNVVTYNCLIKYLCKIRRWENVDELVNEMLQRKGSCMPNGITYSYLLKSVKGPDEIPGLLEMMERNGCAMNDDMYNLVLRLYMGWDSDVGTRKTWEDMEKHGWGPDRRSYTIMIHGHYEKGRTKEALRYFREMTSKGMVPEPRTEKLLDAMNI</sequence>
<dbReference type="GO" id="GO:0003729">
    <property type="term" value="F:mRNA binding"/>
    <property type="evidence" value="ECO:0007669"/>
    <property type="project" value="TreeGrafter"/>
</dbReference>
<evidence type="ECO:0008006" key="6">
    <source>
        <dbReference type="Google" id="ProtNLM"/>
    </source>
</evidence>
<evidence type="ECO:0000313" key="4">
    <source>
        <dbReference type="EMBL" id="KAK4285922.1"/>
    </source>
</evidence>
<evidence type="ECO:0000256" key="1">
    <source>
        <dbReference type="ARBA" id="ARBA00007626"/>
    </source>
</evidence>
<accession>A0AAE1NB86</accession>
<dbReference type="AlphaFoldDB" id="A0AAE1NB86"/>
<keyword evidence="2" id="KW-0677">Repeat</keyword>
<dbReference type="GO" id="GO:0007005">
    <property type="term" value="P:mitochondrion organization"/>
    <property type="evidence" value="ECO:0007669"/>
    <property type="project" value="TreeGrafter"/>
</dbReference>
<organism evidence="4 5">
    <name type="scientific">Acacia crassicarpa</name>
    <name type="common">northern wattle</name>
    <dbReference type="NCBI Taxonomy" id="499986"/>
    <lineage>
        <taxon>Eukaryota</taxon>
        <taxon>Viridiplantae</taxon>
        <taxon>Streptophyta</taxon>
        <taxon>Embryophyta</taxon>
        <taxon>Tracheophyta</taxon>
        <taxon>Spermatophyta</taxon>
        <taxon>Magnoliopsida</taxon>
        <taxon>eudicotyledons</taxon>
        <taxon>Gunneridae</taxon>
        <taxon>Pentapetalae</taxon>
        <taxon>rosids</taxon>
        <taxon>fabids</taxon>
        <taxon>Fabales</taxon>
        <taxon>Fabaceae</taxon>
        <taxon>Caesalpinioideae</taxon>
        <taxon>mimosoid clade</taxon>
        <taxon>Acacieae</taxon>
        <taxon>Acacia</taxon>
    </lineage>
</organism>
<dbReference type="Pfam" id="PF13041">
    <property type="entry name" value="PPR_2"/>
    <property type="match status" value="2"/>
</dbReference>
<proteinExistence type="inferred from homology"/>
<dbReference type="Gene3D" id="1.25.40.10">
    <property type="entry name" value="Tetratricopeptide repeat domain"/>
    <property type="match status" value="4"/>
</dbReference>
<dbReference type="Pfam" id="PF01535">
    <property type="entry name" value="PPR"/>
    <property type="match status" value="1"/>
</dbReference>
<evidence type="ECO:0000256" key="2">
    <source>
        <dbReference type="ARBA" id="ARBA00022737"/>
    </source>
</evidence>